<dbReference type="Pfam" id="PF02782">
    <property type="entry name" value="FGGY_C"/>
    <property type="match status" value="1"/>
</dbReference>
<dbReference type="InterPro" id="IPR018485">
    <property type="entry name" value="FGGY_C"/>
</dbReference>
<dbReference type="Gene3D" id="3.30.420.40">
    <property type="match status" value="2"/>
</dbReference>
<feature type="domain" description="Carbohydrate kinase FGGY C-terminal" evidence="5">
    <location>
        <begin position="238"/>
        <end position="411"/>
    </location>
</feature>
<dbReference type="Pfam" id="PF00370">
    <property type="entry name" value="FGGY_N"/>
    <property type="match status" value="1"/>
</dbReference>
<comment type="similarity">
    <text evidence="1">Belongs to the FGGY kinase family.</text>
</comment>
<sequence length="423" mass="45540">MKGLYLGLDFGTSGARSCLIDATGAIAHQTHITFSGEDALPKLWQTTLIALLAEIPRNWCPEIRAIALNGTSATVLLCDAQGTPITEPLLYNDPRAKGEVEAVGELLPHCPVVHSATSSLAKLLWWQKQPYFAQAAYFLHQADWLAFLLHGKLGISDYHNALKLGYDVVNLAYPPVLSSSRWGALLPRIVAPGSSVGLILGKWCDRFSFSPDCQICAGTTDSIAAFLASGATGPGEAVTSLGSTLVLKLLSSQKVDQAASGVYSHRLGSLWLTGGASNTGGAVLAHFFSPEELSRLSEQINPHQTSPLSYYPLLTKGDRFPRNDPNLSPQLSPRPDDPVAFLHGLLESMARLEAEGYQRLQELGATPLTQVYTAGGGAKNPQWTTIRQRYLCVPVQSSPQTEAAYGTAQLAYQNMARDNLTPK</sequence>
<gene>
    <name evidence="6" type="ORF">K4A83_10715</name>
</gene>
<dbReference type="Proteomes" id="UP001526426">
    <property type="component" value="Unassembled WGS sequence"/>
</dbReference>
<protein>
    <submittedName>
        <fullName evidence="6">FGGY-family carbohydrate kinase</fullName>
    </submittedName>
</protein>
<evidence type="ECO:0000259" key="4">
    <source>
        <dbReference type="Pfam" id="PF00370"/>
    </source>
</evidence>
<evidence type="ECO:0000313" key="7">
    <source>
        <dbReference type="Proteomes" id="UP001526426"/>
    </source>
</evidence>
<dbReference type="RefSeq" id="WP_265264534.1">
    <property type="nucleotide sequence ID" value="NZ_JAIHOM010000044.1"/>
</dbReference>
<dbReference type="EMBL" id="JAIHOM010000044">
    <property type="protein sequence ID" value="MCW6036730.1"/>
    <property type="molecule type" value="Genomic_DNA"/>
</dbReference>
<keyword evidence="7" id="KW-1185">Reference proteome</keyword>
<name>A0ABT3L6Z3_9CYAN</name>
<dbReference type="InterPro" id="IPR043129">
    <property type="entry name" value="ATPase_NBD"/>
</dbReference>
<accession>A0ABT3L6Z3</accession>
<dbReference type="GO" id="GO:0016301">
    <property type="term" value="F:kinase activity"/>
    <property type="evidence" value="ECO:0007669"/>
    <property type="project" value="UniProtKB-KW"/>
</dbReference>
<proteinExistence type="inferred from homology"/>
<dbReference type="PANTHER" id="PTHR10196">
    <property type="entry name" value="SUGAR KINASE"/>
    <property type="match status" value="1"/>
</dbReference>
<dbReference type="InterPro" id="IPR018484">
    <property type="entry name" value="FGGY_N"/>
</dbReference>
<evidence type="ECO:0000313" key="6">
    <source>
        <dbReference type="EMBL" id="MCW6036730.1"/>
    </source>
</evidence>
<evidence type="ECO:0000256" key="3">
    <source>
        <dbReference type="ARBA" id="ARBA00022777"/>
    </source>
</evidence>
<evidence type="ECO:0000256" key="1">
    <source>
        <dbReference type="ARBA" id="ARBA00009156"/>
    </source>
</evidence>
<feature type="domain" description="Carbohydrate kinase FGGY N-terminal" evidence="4">
    <location>
        <begin position="4"/>
        <end position="226"/>
    </location>
</feature>
<dbReference type="CDD" id="cd07783">
    <property type="entry name" value="ASKHA_NBD_FGGY_SePSK_AtXK1-like"/>
    <property type="match status" value="1"/>
</dbReference>
<evidence type="ECO:0000259" key="5">
    <source>
        <dbReference type="Pfam" id="PF02782"/>
    </source>
</evidence>
<organism evidence="6 7">
    <name type="scientific">Spirulina subsalsa FACHB-351</name>
    <dbReference type="NCBI Taxonomy" id="234711"/>
    <lineage>
        <taxon>Bacteria</taxon>
        <taxon>Bacillati</taxon>
        <taxon>Cyanobacteriota</taxon>
        <taxon>Cyanophyceae</taxon>
        <taxon>Spirulinales</taxon>
        <taxon>Spirulinaceae</taxon>
        <taxon>Spirulina</taxon>
    </lineage>
</organism>
<dbReference type="SUPFAM" id="SSF53067">
    <property type="entry name" value="Actin-like ATPase domain"/>
    <property type="match status" value="2"/>
</dbReference>
<evidence type="ECO:0000256" key="2">
    <source>
        <dbReference type="ARBA" id="ARBA00022679"/>
    </source>
</evidence>
<comment type="caution">
    <text evidence="6">The sequence shown here is derived from an EMBL/GenBank/DDBJ whole genome shotgun (WGS) entry which is preliminary data.</text>
</comment>
<keyword evidence="3 6" id="KW-0418">Kinase</keyword>
<dbReference type="PANTHER" id="PTHR10196:SF80">
    <property type="entry name" value="D-RIBULOSE KINASE"/>
    <property type="match status" value="1"/>
</dbReference>
<reference evidence="6 7" key="1">
    <citation type="submission" date="2021-08" db="EMBL/GenBank/DDBJ databases">
        <title>Draft genome sequence of Spirulina subsalsa with high tolerance to salinity and hype-accumulation of phycocyanin.</title>
        <authorList>
            <person name="Pei H."/>
            <person name="Jiang L."/>
        </authorList>
    </citation>
    <scope>NUCLEOTIDE SEQUENCE [LARGE SCALE GENOMIC DNA]</scope>
    <source>
        <strain evidence="6 7">FACHB-351</strain>
    </source>
</reference>
<keyword evidence="2" id="KW-0808">Transferase</keyword>